<accession>A0A8J9YLM5</accession>
<dbReference type="InterPro" id="IPR000742">
    <property type="entry name" value="EGF"/>
</dbReference>
<dbReference type="InterPro" id="IPR003582">
    <property type="entry name" value="ShKT_dom"/>
</dbReference>
<feature type="chain" id="PRO_5035435773" evidence="2">
    <location>
        <begin position="21"/>
        <end position="1282"/>
    </location>
</feature>
<gene>
    <name evidence="4" type="primary">MEGF10</name>
    <name evidence="4" type="ORF">BLAG_LOCUS32</name>
</gene>
<protein>
    <submittedName>
        <fullName evidence="4">MEGF10 protein</fullName>
    </submittedName>
</protein>
<reference evidence="4" key="1">
    <citation type="submission" date="2022-01" db="EMBL/GenBank/DDBJ databases">
        <authorList>
            <person name="Braso-Vives M."/>
        </authorList>
    </citation>
    <scope>NUCLEOTIDE SEQUENCE</scope>
</reference>
<feature type="domain" description="EGF-like" evidence="3">
    <location>
        <begin position="297"/>
        <end position="308"/>
    </location>
</feature>
<evidence type="ECO:0000256" key="1">
    <source>
        <dbReference type="SAM" id="MobiDB-lite"/>
    </source>
</evidence>
<evidence type="ECO:0000256" key="2">
    <source>
        <dbReference type="SAM" id="SignalP"/>
    </source>
</evidence>
<dbReference type="PROSITE" id="PS00022">
    <property type="entry name" value="EGF_1"/>
    <property type="match status" value="5"/>
</dbReference>
<dbReference type="PANTHER" id="PTHR45460">
    <property type="entry name" value="SIMILAR TO CYSTEINE PROTEINASE"/>
    <property type="match status" value="1"/>
</dbReference>
<dbReference type="OrthoDB" id="9994081at2759"/>
<dbReference type="Proteomes" id="UP000838412">
    <property type="component" value="Chromosome 1"/>
</dbReference>
<dbReference type="SMART" id="SM00254">
    <property type="entry name" value="ShKT"/>
    <property type="match status" value="6"/>
</dbReference>
<feature type="domain" description="EGF-like" evidence="3">
    <location>
        <begin position="544"/>
        <end position="555"/>
    </location>
</feature>
<feature type="domain" description="EGF-like" evidence="3">
    <location>
        <begin position="436"/>
        <end position="447"/>
    </location>
</feature>
<sequence>MNNAVWVAIAVLSALSAAGADSCQNLSPYCGASPGWPYKTLCDEHASVRDSCHEWCGVCTCSGEPCDHGGTRGGNPANYGENTCDCNCVGDWTGPTCEVCGLQCANGGTLDPVSCTCDCPPGFDGRVCSDTCKNVQPHCGASPGWPTLDMCVNDYVIDGCRQWCGECECAGPPCANGGSRGGVPSNYGENTCTCNCVEPWAGPTCEVCTMDCKNGGVLDGATCSCTCGPGWDGPTCEEECGDHHEYCGASPGWPNMDSCTIGYVRDYCRAMCGMCQKELCTLQCLHGGTVDVDACSCACAGGWTGPTCNECLRVCDNGGTLDQETCSCQCAPGFDGISCSDPCQNQSPLCGESPGWPTLDLCSNTGVLSNCHQWCGQCSCTSVPCANGGTRGGVPSNYGEHTCDCNCVGTWAGPTCEECTLDCKNGGVLDATSCSCTCADGWDGETCEDPCQNQSPLCGESPGWPTLDLCSNSGVQDNCHQWCGQCSCTSVPCANGGTRAGVPSNYGEHTCDCNCVGTWAGPTCEECTLDCKNGGVLDATSCSCACADGWDGETCEEPCQNVSPLCGESPGWPTLDLCSNGGVLSNCHQWCGQCSCTSVPCANGGTRAGVPSNYGEHTCDCNCVGTWAGPTCEECALDCKNGGVLDATSCSCACADGWDGETCDDECADTHAYCGVSPGWPNADSCVNDYVRQYCRSMCGLCVKEASNGIYSVIFGPNDLKFGMSNNDSLADNHTTTDDCYNYHRANNGQNYNGTDNCFNHHRTNNCSYNYDPQTGNGDLYDKCSHTPRTFKNPPHLSKKSRGMPQCVMVQTLQSVEDVFVDPCQNLSPHCGASPGWPTLDMCGQYPYVRDNCPQWCGDCDCSGPACAHGGTRGGNPANHGEHTCDCNCVGDWTGPLCEVCSLNCVNGATLDEASCTCTCDVGWDGPTCADKCEDHHEYCGVSPGWPTVDSCTTDYVREFCPAFCGTCQQPEVCFKNCANGGAFDDETCTCVCARGWDGDTCEEVCGDSHENCGANPGWPTPDLCAEDYVHELCHAFCGVCEPSCNLQCYNGGALDPDNCTCSCADGWDGPTCSEPCGNASPLCGANPGWPDVSACEELYVQDNCHHFCGLCRKVGDTWGQGTTAATTTTPQPTTTTTTTPQPTTTTTTTPEPTTTTTTTPEPTTTTTTTPEPTTASTTTPVPPEPGACYHMGYYFEDGSRWDVFEGAYRVEYYCSNGQITATDRVPIAQPQDVSVSCSYMGQEYNNGATWDLNFDGFMISCQCDEGAVTCLPVSRSNRNRP</sequence>
<organism evidence="4 5">
    <name type="scientific">Branchiostoma lanceolatum</name>
    <name type="common">Common lancelet</name>
    <name type="synonym">Amphioxus lanceolatum</name>
    <dbReference type="NCBI Taxonomy" id="7740"/>
    <lineage>
        <taxon>Eukaryota</taxon>
        <taxon>Metazoa</taxon>
        <taxon>Chordata</taxon>
        <taxon>Cephalochordata</taxon>
        <taxon>Leptocardii</taxon>
        <taxon>Amphioxiformes</taxon>
        <taxon>Branchiostomatidae</taxon>
        <taxon>Branchiostoma</taxon>
    </lineage>
</organism>
<keyword evidence="5" id="KW-1185">Reference proteome</keyword>
<proteinExistence type="predicted"/>
<keyword evidence="2" id="KW-0732">Signal</keyword>
<feature type="domain" description="EGF-like" evidence="3">
    <location>
        <begin position="117"/>
        <end position="128"/>
    </location>
</feature>
<feature type="region of interest" description="Disordered" evidence="1">
    <location>
        <begin position="1123"/>
        <end position="1183"/>
    </location>
</feature>
<feature type="domain" description="EGF-like" evidence="3">
    <location>
        <begin position="194"/>
        <end position="205"/>
    </location>
</feature>
<evidence type="ECO:0000313" key="5">
    <source>
        <dbReference type="Proteomes" id="UP000838412"/>
    </source>
</evidence>
<name>A0A8J9YLM5_BRALA</name>
<evidence type="ECO:0000313" key="4">
    <source>
        <dbReference type="EMBL" id="CAH1224657.1"/>
    </source>
</evidence>
<dbReference type="EMBL" id="OV696686">
    <property type="protein sequence ID" value="CAH1224657.1"/>
    <property type="molecule type" value="Genomic_DNA"/>
</dbReference>
<evidence type="ECO:0000259" key="3">
    <source>
        <dbReference type="PROSITE" id="PS00022"/>
    </source>
</evidence>
<feature type="signal peptide" evidence="2">
    <location>
        <begin position="1"/>
        <end position="20"/>
    </location>
</feature>
<dbReference type="PANTHER" id="PTHR45460:SF2">
    <property type="entry name" value="ALPHA 1,3 GLUCANASE, GH71 FAMILY (EUROFUNG)"/>
    <property type="match status" value="1"/>
</dbReference>
<dbReference type="SMART" id="SM00181">
    <property type="entry name" value="EGF"/>
    <property type="match status" value="16"/>
</dbReference>
<feature type="compositionally biased region" description="Low complexity" evidence="1">
    <location>
        <begin position="1123"/>
        <end position="1180"/>
    </location>
</feature>